<dbReference type="Pfam" id="PF00622">
    <property type="entry name" value="SPRY"/>
    <property type="match status" value="1"/>
</dbReference>
<dbReference type="InterPro" id="IPR013320">
    <property type="entry name" value="ConA-like_dom_sf"/>
</dbReference>
<dbReference type="InterPro" id="IPR013083">
    <property type="entry name" value="Znf_RING/FYVE/PHD"/>
</dbReference>
<evidence type="ECO:0000256" key="4">
    <source>
        <dbReference type="ARBA" id="ARBA00022833"/>
    </source>
</evidence>
<dbReference type="GO" id="GO:0005737">
    <property type="term" value="C:cytoplasm"/>
    <property type="evidence" value="ECO:0007669"/>
    <property type="project" value="UniProtKB-ARBA"/>
</dbReference>
<keyword evidence="5" id="KW-0391">Immunity</keyword>
<feature type="domain" description="RING-type" evidence="7">
    <location>
        <begin position="10"/>
        <end position="54"/>
    </location>
</feature>
<keyword evidence="4" id="KW-0862">Zinc</keyword>
<dbReference type="PROSITE" id="PS50119">
    <property type="entry name" value="ZF_BBOX"/>
    <property type="match status" value="1"/>
</dbReference>
<evidence type="ECO:0000259" key="8">
    <source>
        <dbReference type="PROSITE" id="PS50119"/>
    </source>
</evidence>
<evidence type="ECO:0000256" key="3">
    <source>
        <dbReference type="ARBA" id="ARBA00022771"/>
    </source>
</evidence>
<dbReference type="Gene3D" id="3.30.40.10">
    <property type="entry name" value="Zinc/RING finger domain, C3HC4 (zinc finger)"/>
    <property type="match status" value="1"/>
</dbReference>
<feature type="domain" description="B30.2/SPRY" evidence="9">
    <location>
        <begin position="329"/>
        <end position="525"/>
    </location>
</feature>
<dbReference type="InterPro" id="IPR043136">
    <property type="entry name" value="B30.2/SPRY_sf"/>
</dbReference>
<evidence type="ECO:0000256" key="5">
    <source>
        <dbReference type="ARBA" id="ARBA00022859"/>
    </source>
</evidence>
<dbReference type="PROSITE" id="PS50089">
    <property type="entry name" value="ZF_RING_2"/>
    <property type="match status" value="1"/>
</dbReference>
<dbReference type="Gene3D" id="3.30.160.60">
    <property type="entry name" value="Classic Zinc Finger"/>
    <property type="match status" value="1"/>
</dbReference>
<keyword evidence="3 6" id="KW-0863">Zinc-finger</keyword>
<dbReference type="Proteomes" id="UP001279410">
    <property type="component" value="Unassembled WGS sequence"/>
</dbReference>
<dbReference type="InterPro" id="IPR017907">
    <property type="entry name" value="Znf_RING_CS"/>
</dbReference>
<dbReference type="PROSITE" id="PS00518">
    <property type="entry name" value="ZF_RING_1"/>
    <property type="match status" value="1"/>
</dbReference>
<dbReference type="Gene3D" id="4.10.830.40">
    <property type="match status" value="1"/>
</dbReference>
<dbReference type="GO" id="GO:0008270">
    <property type="term" value="F:zinc ion binding"/>
    <property type="evidence" value="ECO:0007669"/>
    <property type="project" value="UniProtKB-KW"/>
</dbReference>
<dbReference type="EMBL" id="BRZM01000023">
    <property type="protein sequence ID" value="GLD56124.1"/>
    <property type="molecule type" value="Genomic_DNA"/>
</dbReference>
<evidence type="ECO:0000256" key="6">
    <source>
        <dbReference type="PROSITE-ProRule" id="PRU00024"/>
    </source>
</evidence>
<dbReference type="SMART" id="SM00184">
    <property type="entry name" value="RING"/>
    <property type="match status" value="1"/>
</dbReference>
<dbReference type="Gene3D" id="2.60.120.920">
    <property type="match status" value="1"/>
</dbReference>
<evidence type="ECO:0000313" key="11">
    <source>
        <dbReference type="Proteomes" id="UP001279410"/>
    </source>
</evidence>
<dbReference type="InterPro" id="IPR003879">
    <property type="entry name" value="Butyrophylin_SPRY"/>
</dbReference>
<dbReference type="InterPro" id="IPR001870">
    <property type="entry name" value="B30.2/SPRY"/>
</dbReference>
<dbReference type="InterPro" id="IPR003877">
    <property type="entry name" value="SPRY_dom"/>
</dbReference>
<gene>
    <name evidence="10" type="ORF">AKAME5_000851300</name>
</gene>
<dbReference type="SUPFAM" id="SSF57845">
    <property type="entry name" value="B-box zinc-binding domain"/>
    <property type="match status" value="1"/>
</dbReference>
<feature type="domain" description="B box-type" evidence="8">
    <location>
        <begin position="155"/>
        <end position="191"/>
    </location>
</feature>
<keyword evidence="2" id="KW-0479">Metal-binding</keyword>
<dbReference type="PANTHER" id="PTHR25465:SF11">
    <property type="entry name" value="TRIPARTITE MOTIF CONTAINING 14"/>
    <property type="match status" value="1"/>
</dbReference>
<comment type="caution">
    <text evidence="10">The sequence shown here is derived from an EMBL/GenBank/DDBJ whole genome shotgun (WGS) entry which is preliminary data.</text>
</comment>
<dbReference type="InterPro" id="IPR001841">
    <property type="entry name" value="Znf_RING"/>
</dbReference>
<dbReference type="Pfam" id="PF00643">
    <property type="entry name" value="zf-B_box"/>
    <property type="match status" value="1"/>
</dbReference>
<name>A0AAD3MLX9_LATJO</name>
<accession>A0AAD3MLX9</accession>
<dbReference type="PANTHER" id="PTHR25465">
    <property type="entry name" value="B-BOX DOMAIN CONTAINING"/>
    <property type="match status" value="1"/>
</dbReference>
<dbReference type="Pfam" id="PF15227">
    <property type="entry name" value="zf-C3HC4_4"/>
    <property type="match status" value="1"/>
</dbReference>
<sequence length="569" mass="64833">MGTVEESLKCPVCQDFFTDPVTLPCGHDFCLTCIQAVWETDGPNEGPFFCPECQILLSSDLTLEINTSLQTKVKDFTTNRQSTAQLQTTTPSRATKSSSTIHCDHCIETPSVAIRTCLTCDASLCQAHALLHEQRSALREHTVVEVTGDPLSLKCREHRDELKLFCMEEKVPVCCLCVLVGMHKNHKASQLQEACAHFKSVLETTMNQLLKRRSEAELAIKDLESLYTQTVKYAADFRERISDKYSRIRVVLDGDERLMMQIIDAEETYMTEWLEAQRGIMEAQIKEIDSLRASSKSLLQDTNDLRFLQEVDRELCEPEKLRTIEKLVDDLSVALSQHFPRMWSYLSSPALDSNTAHPKLDISQNKKQVYWRRQPVSEALSPQPYDSQYSVLAQESFTTGQHYWEVIVQEKPYWLIGVTTGPVDKKDGSHQSPSSLGVNNTSWCIYHGDGQYLACHDTQEKQLSVGKRVRKLGILANLQKGELSFYDADAMTLLHSFCVQCTEPLYPMLNPCIDVNGLNKQPLTLFWIKDTWEWHVFTDGVVPSVYQTMEDMRAFILTCQWPYRVAALQ</sequence>
<keyword evidence="1" id="KW-0399">Innate immunity</keyword>
<dbReference type="InterPro" id="IPR000315">
    <property type="entry name" value="Znf_B-box"/>
</dbReference>
<dbReference type="SUPFAM" id="SSF49899">
    <property type="entry name" value="Concanavalin A-like lectins/glucanases"/>
    <property type="match status" value="1"/>
</dbReference>
<dbReference type="PRINTS" id="PR01407">
    <property type="entry name" value="BUTYPHLNCDUF"/>
</dbReference>
<keyword evidence="11" id="KW-1185">Reference proteome</keyword>
<evidence type="ECO:0000256" key="2">
    <source>
        <dbReference type="ARBA" id="ARBA00022723"/>
    </source>
</evidence>
<dbReference type="PROSITE" id="PS50188">
    <property type="entry name" value="B302_SPRY"/>
    <property type="match status" value="1"/>
</dbReference>
<dbReference type="SMART" id="SM00589">
    <property type="entry name" value="PRY"/>
    <property type="match status" value="1"/>
</dbReference>
<dbReference type="SMART" id="SM00336">
    <property type="entry name" value="BBOX"/>
    <property type="match status" value="1"/>
</dbReference>
<dbReference type="AlphaFoldDB" id="A0AAD3MLX9"/>
<organism evidence="10 11">
    <name type="scientific">Lates japonicus</name>
    <name type="common">Japanese lates</name>
    <dbReference type="NCBI Taxonomy" id="270547"/>
    <lineage>
        <taxon>Eukaryota</taxon>
        <taxon>Metazoa</taxon>
        <taxon>Chordata</taxon>
        <taxon>Craniata</taxon>
        <taxon>Vertebrata</taxon>
        <taxon>Euteleostomi</taxon>
        <taxon>Actinopterygii</taxon>
        <taxon>Neopterygii</taxon>
        <taxon>Teleostei</taxon>
        <taxon>Neoteleostei</taxon>
        <taxon>Acanthomorphata</taxon>
        <taxon>Carangaria</taxon>
        <taxon>Carangaria incertae sedis</taxon>
        <taxon>Centropomidae</taxon>
        <taxon>Lates</taxon>
    </lineage>
</organism>
<protein>
    <submittedName>
        <fullName evidence="10">Tripartite motif-containing protein 14-like protein</fullName>
    </submittedName>
</protein>
<dbReference type="InterPro" id="IPR051051">
    <property type="entry name" value="E3_ubiq-ligase_TRIM/RNF"/>
</dbReference>
<dbReference type="SUPFAM" id="SSF57850">
    <property type="entry name" value="RING/U-box"/>
    <property type="match status" value="1"/>
</dbReference>
<evidence type="ECO:0000259" key="7">
    <source>
        <dbReference type="PROSITE" id="PS50089"/>
    </source>
</evidence>
<dbReference type="GO" id="GO:0045087">
    <property type="term" value="P:innate immune response"/>
    <property type="evidence" value="ECO:0007669"/>
    <property type="project" value="UniProtKB-KW"/>
</dbReference>
<reference evidence="10" key="1">
    <citation type="submission" date="2022-08" db="EMBL/GenBank/DDBJ databases">
        <title>Genome sequencing of akame (Lates japonicus).</title>
        <authorList>
            <person name="Hashiguchi Y."/>
            <person name="Takahashi H."/>
        </authorList>
    </citation>
    <scope>NUCLEOTIDE SEQUENCE</scope>
    <source>
        <strain evidence="10">Kochi</strain>
    </source>
</reference>
<evidence type="ECO:0000313" key="10">
    <source>
        <dbReference type="EMBL" id="GLD56124.1"/>
    </source>
</evidence>
<evidence type="ECO:0000259" key="9">
    <source>
        <dbReference type="PROSITE" id="PS50188"/>
    </source>
</evidence>
<proteinExistence type="predicted"/>
<dbReference type="SMART" id="SM00449">
    <property type="entry name" value="SPRY"/>
    <property type="match status" value="1"/>
</dbReference>
<evidence type="ECO:0000256" key="1">
    <source>
        <dbReference type="ARBA" id="ARBA00022588"/>
    </source>
</evidence>
<dbReference type="Pfam" id="PF13765">
    <property type="entry name" value="PRY"/>
    <property type="match status" value="1"/>
</dbReference>
<dbReference type="InterPro" id="IPR006574">
    <property type="entry name" value="PRY"/>
</dbReference>